<dbReference type="SUPFAM" id="SSF50494">
    <property type="entry name" value="Trypsin-like serine proteases"/>
    <property type="match status" value="1"/>
</dbReference>
<dbReference type="Gene3D" id="2.40.10.10">
    <property type="entry name" value="Trypsin-like serine proteases"/>
    <property type="match status" value="1"/>
</dbReference>
<dbReference type="Proteomes" id="UP000050741">
    <property type="component" value="Unassembled WGS sequence"/>
</dbReference>
<organism evidence="4 5">
    <name type="scientific">Globodera pallida</name>
    <name type="common">Potato cyst nematode worm</name>
    <name type="synonym">Heterodera pallida</name>
    <dbReference type="NCBI Taxonomy" id="36090"/>
    <lineage>
        <taxon>Eukaryota</taxon>
        <taxon>Metazoa</taxon>
        <taxon>Ecdysozoa</taxon>
        <taxon>Nematoda</taxon>
        <taxon>Chromadorea</taxon>
        <taxon>Rhabditida</taxon>
        <taxon>Tylenchina</taxon>
        <taxon>Tylenchomorpha</taxon>
        <taxon>Tylenchoidea</taxon>
        <taxon>Heteroderidae</taxon>
        <taxon>Heteroderinae</taxon>
        <taxon>Globodera</taxon>
    </lineage>
</organism>
<dbReference type="Pfam" id="PF00089">
    <property type="entry name" value="Trypsin"/>
    <property type="match status" value="1"/>
</dbReference>
<evidence type="ECO:0000256" key="2">
    <source>
        <dbReference type="ARBA" id="ARBA00024195"/>
    </source>
</evidence>
<evidence type="ECO:0000313" key="4">
    <source>
        <dbReference type="Proteomes" id="UP000050741"/>
    </source>
</evidence>
<comment type="similarity">
    <text evidence="2">Belongs to the peptidase S1 family. CLIP subfamily.</text>
</comment>
<protein>
    <submittedName>
        <fullName evidence="5">Peptidase S1 domain-containing protein</fullName>
    </submittedName>
</protein>
<dbReference type="InterPro" id="IPR001254">
    <property type="entry name" value="Trypsin_dom"/>
</dbReference>
<name>A0A183CGU3_GLOPA</name>
<keyword evidence="1" id="KW-1015">Disulfide bond</keyword>
<dbReference type="InterPro" id="IPR009003">
    <property type="entry name" value="Peptidase_S1_PA"/>
</dbReference>
<evidence type="ECO:0000313" key="5">
    <source>
        <dbReference type="WBParaSite" id="GPLIN_001209800"/>
    </source>
</evidence>
<keyword evidence="4" id="KW-1185">Reference proteome</keyword>
<accession>A0A183CGU3</accession>
<dbReference type="InterPro" id="IPR051487">
    <property type="entry name" value="Ser/Thr_Proteases_Immune/Dev"/>
</dbReference>
<reference evidence="5" key="2">
    <citation type="submission" date="2016-06" db="UniProtKB">
        <authorList>
            <consortium name="WormBaseParasite"/>
        </authorList>
    </citation>
    <scope>IDENTIFICATION</scope>
</reference>
<sequence length="347" mass="38998">MCVGGEQPSNLIVELPNCQPTIRLNRNGDCESLILGYKSALLSSENLAWKVAGRFRFNSFLSNQRKKCGIGERKIQISLKGDKLSISKECFNISRNATKITIQLNSKKSFFASLKTDQGEKQLHKFGNEFFNQTSFGPFLEDYAGLWLLGLDMFPFGQKPTQISVETSNKCGLMPAQIVNDAAACNCVTFNETATERHRKVFKLRKFYISYNSSVAVDSATSKNGAQNTGYYRRDGKNVFIHPKFDNASKTHDLALIKIKLPPKLYGSVRPICLYCGKAEEFRKGRAFATGWGQTTDDCKGKTNVAKMLMGRYVKLMEWPSQFKNERISVAPDTVQEAFFSKMTKSP</sequence>
<dbReference type="GO" id="GO:0006508">
    <property type="term" value="P:proteolysis"/>
    <property type="evidence" value="ECO:0007669"/>
    <property type="project" value="InterPro"/>
</dbReference>
<proteinExistence type="inferred from homology"/>
<dbReference type="WBParaSite" id="GPLIN_001209800">
    <property type="protein sequence ID" value="GPLIN_001209800"/>
    <property type="gene ID" value="GPLIN_001209800"/>
</dbReference>
<evidence type="ECO:0000256" key="1">
    <source>
        <dbReference type="ARBA" id="ARBA00023157"/>
    </source>
</evidence>
<dbReference type="InterPro" id="IPR043504">
    <property type="entry name" value="Peptidase_S1_PA_chymotrypsin"/>
</dbReference>
<feature type="domain" description="Peptidase S1" evidence="3">
    <location>
        <begin position="222"/>
        <end position="302"/>
    </location>
</feature>
<dbReference type="AlphaFoldDB" id="A0A183CGU3"/>
<dbReference type="GO" id="GO:0004252">
    <property type="term" value="F:serine-type endopeptidase activity"/>
    <property type="evidence" value="ECO:0007669"/>
    <property type="project" value="InterPro"/>
</dbReference>
<dbReference type="PANTHER" id="PTHR24256">
    <property type="entry name" value="TRYPTASE-RELATED"/>
    <property type="match status" value="1"/>
</dbReference>
<evidence type="ECO:0000259" key="3">
    <source>
        <dbReference type="Pfam" id="PF00089"/>
    </source>
</evidence>
<reference evidence="4" key="1">
    <citation type="submission" date="2014-05" db="EMBL/GenBank/DDBJ databases">
        <title>The genome and life-stage specific transcriptomes of Globodera pallida elucidate key aspects of plant parasitism by a cyst nematode.</title>
        <authorList>
            <person name="Cotton J.A."/>
            <person name="Lilley C.J."/>
            <person name="Jones L.M."/>
            <person name="Kikuchi T."/>
            <person name="Reid A.J."/>
            <person name="Thorpe P."/>
            <person name="Tsai I.J."/>
            <person name="Beasley H."/>
            <person name="Blok V."/>
            <person name="Cock P.J.A."/>
            <person name="Van den Akker S.E."/>
            <person name="Holroyd N."/>
            <person name="Hunt M."/>
            <person name="Mantelin S."/>
            <person name="Naghra H."/>
            <person name="Pain A."/>
            <person name="Palomares-Rius J.E."/>
            <person name="Zarowiecki M."/>
            <person name="Berriman M."/>
            <person name="Jones J.T."/>
            <person name="Urwin P.E."/>
        </authorList>
    </citation>
    <scope>NUCLEOTIDE SEQUENCE [LARGE SCALE GENOMIC DNA]</scope>
    <source>
        <strain evidence="4">Lindley</strain>
    </source>
</reference>